<accession>A0A6J4U0J9</accession>
<evidence type="ECO:0000313" key="1">
    <source>
        <dbReference type="EMBL" id="CAA9535108.1"/>
    </source>
</evidence>
<proteinExistence type="predicted"/>
<protein>
    <submittedName>
        <fullName evidence="1">Uncharacterized protein</fullName>
    </submittedName>
</protein>
<reference evidence="1" key="1">
    <citation type="submission" date="2020-02" db="EMBL/GenBank/DDBJ databases">
        <authorList>
            <person name="Meier V. D."/>
        </authorList>
    </citation>
    <scope>NUCLEOTIDE SEQUENCE</scope>
    <source>
        <strain evidence="1">AVDCRST_MAG73</strain>
    </source>
</reference>
<gene>
    <name evidence="1" type="ORF">AVDCRST_MAG73-1309</name>
</gene>
<sequence>MRHRGLRTPVRSDIVRLVAVALRGHSHRPRAIARDTPENPP</sequence>
<dbReference type="EMBL" id="CADCWE010000083">
    <property type="protein sequence ID" value="CAA9535108.1"/>
    <property type="molecule type" value="Genomic_DNA"/>
</dbReference>
<name>A0A6J4U0J9_9BACT</name>
<organism evidence="1">
    <name type="scientific">uncultured Thermomicrobiales bacterium</name>
    <dbReference type="NCBI Taxonomy" id="1645740"/>
    <lineage>
        <taxon>Bacteria</taxon>
        <taxon>Pseudomonadati</taxon>
        <taxon>Thermomicrobiota</taxon>
        <taxon>Thermomicrobia</taxon>
        <taxon>Thermomicrobiales</taxon>
        <taxon>environmental samples</taxon>
    </lineage>
</organism>
<dbReference type="AlphaFoldDB" id="A0A6J4U0J9"/>